<accession>A0A4S4G427</accession>
<evidence type="ECO:0000313" key="3">
    <source>
        <dbReference type="Proteomes" id="UP000308978"/>
    </source>
</evidence>
<name>A0A4S4G427_9ACTN</name>
<dbReference type="EMBL" id="SSTJ01000006">
    <property type="protein sequence ID" value="THG37332.1"/>
    <property type="molecule type" value="Genomic_DNA"/>
</dbReference>
<dbReference type="Proteomes" id="UP000308978">
    <property type="component" value="Unassembled WGS sequence"/>
</dbReference>
<feature type="region of interest" description="Disordered" evidence="1">
    <location>
        <begin position="683"/>
        <end position="732"/>
    </location>
</feature>
<feature type="compositionally biased region" description="Low complexity" evidence="1">
    <location>
        <begin position="411"/>
        <end position="456"/>
    </location>
</feature>
<proteinExistence type="predicted"/>
<reference evidence="2 3" key="1">
    <citation type="submission" date="2019-04" db="EMBL/GenBank/DDBJ databases">
        <title>Microbes associate with the intestines of laboratory mice.</title>
        <authorList>
            <person name="Navarre W."/>
            <person name="Wong E."/>
            <person name="Huang K.C."/>
            <person name="Tropini C."/>
            <person name="Ng K."/>
            <person name="Yu B."/>
        </authorList>
    </citation>
    <scope>NUCLEOTIDE SEQUENCE [LARGE SCALE GENOMIC DNA]</scope>
    <source>
        <strain evidence="2 3">NM80_B27</strain>
    </source>
</reference>
<dbReference type="Pfam" id="PF14262">
    <property type="entry name" value="Cthe_2159"/>
    <property type="match status" value="1"/>
</dbReference>
<dbReference type="AlphaFoldDB" id="A0A4S4G427"/>
<sequence length="732" mass="71899">MKWKCTITGRTYMMKTNMMNGAVERRRRWARGALASALAATLALSGCAGGTYDDNAAENGGPTGEGGAAASTEAVDWDALIDINGMDFAYSDRDKDASYDTASATKIALAGAGATVEGDGAAVDGSTVTITAAGTYVVSGELTDGALVVNATDQDKVQVVLDGATIRHGDGAAFEVQQADKVFVTLAEGSQNTLADGAAYTLADGEDEPNAVLFSKDDLTINGSGALTVEGNYRHGVNSKDDLVIAGGTLTVTAKEDGLRGKDCVKIADGSLTVTAGGDGVKSNNDEDPTRGFVAIDGGTFALDVQDDGVQAATYLRIAGGEGTVKAADHALRSEVEAAMTGGSFTVEAGGKGVNAETRFTMDGGTLNAMGSEEGIEAEEVIVNDGELNIVATDDGINAAVAERSDETAEAAAAANDAAGSSGDAASAGNADGAAPAAPQGDAASGAPEPPSGADGQAPEPPAGVDGQTPEPPEGFDPQNGERPELPEGAEEGQAPQRPEGGPGAEDGMPQGGRGGMGAGGPVAANASEECLIQINGGKVTVDAGGDGLDSNGYVEVNGGVVLASGSAGGGDSALDYEYGATITGGAVILAGATGMAETFTEGTQPFAMVAAEGAAGTNLAATDEAGAVLVSYTAPKAFQCAVVSAPGLTEGATGKVVVGGTVAGADSAGYATAATVEGGATVDFTASTTPSNEAGRMGDGGRRGGPRGDAVRGGQTRQGAAAQSPQPEVVA</sequence>
<feature type="compositionally biased region" description="Gly residues" evidence="1">
    <location>
        <begin position="501"/>
        <end position="521"/>
    </location>
</feature>
<organism evidence="2 3">
    <name type="scientific">Adlercreutzia caecimuris</name>
    <dbReference type="NCBI Taxonomy" id="671266"/>
    <lineage>
        <taxon>Bacteria</taxon>
        <taxon>Bacillati</taxon>
        <taxon>Actinomycetota</taxon>
        <taxon>Coriobacteriia</taxon>
        <taxon>Eggerthellales</taxon>
        <taxon>Eggerthellaceae</taxon>
        <taxon>Adlercreutzia</taxon>
    </lineage>
</organism>
<feature type="region of interest" description="Disordered" evidence="1">
    <location>
        <begin position="411"/>
        <end position="523"/>
    </location>
</feature>
<evidence type="ECO:0000256" key="1">
    <source>
        <dbReference type="SAM" id="MobiDB-lite"/>
    </source>
</evidence>
<dbReference type="InterPro" id="IPR025584">
    <property type="entry name" value="Cthe_2159"/>
</dbReference>
<comment type="caution">
    <text evidence="2">The sequence shown here is derived from an EMBL/GenBank/DDBJ whole genome shotgun (WGS) entry which is preliminary data.</text>
</comment>
<evidence type="ECO:0000313" key="2">
    <source>
        <dbReference type="EMBL" id="THG37332.1"/>
    </source>
</evidence>
<feature type="compositionally biased region" description="Polar residues" evidence="1">
    <location>
        <begin position="716"/>
        <end position="732"/>
    </location>
</feature>
<protein>
    <submittedName>
        <fullName evidence="2">Carbohydrate-binding domain-containing protein</fullName>
    </submittedName>
</protein>
<gene>
    <name evidence="2" type="ORF">E5986_06115</name>
</gene>